<keyword evidence="1" id="KW-1133">Transmembrane helix</keyword>
<name>A0A449BD82_HAPAX</name>
<keyword evidence="1" id="KW-0812">Transmembrane</keyword>
<sequence>MKKRIIVSGLLCIIVVVSFLVFMIQRSVNNKNNYAQEEKLLNIGFSNLYYSNSENLNVTNVEVYRVKNDSYILIEYNNINSNGKYIEGFLKILEKEGIQYYKSQSKLSEYEGYEKAFENACTKFTYSRVLTKSEILTYIKINRKNWWNV</sequence>
<accession>A0A449BD82</accession>
<reference evidence="2 3" key="1">
    <citation type="submission" date="2019-01" db="EMBL/GenBank/DDBJ databases">
        <authorList>
            <consortium name="Pathogen Informatics"/>
        </authorList>
    </citation>
    <scope>NUCLEOTIDE SEQUENCE [LARGE SCALE GENOMIC DNA]</scope>
    <source>
        <strain evidence="2 3">NCTC10138</strain>
    </source>
</reference>
<feature type="transmembrane region" description="Helical" evidence="1">
    <location>
        <begin position="6"/>
        <end position="24"/>
    </location>
</feature>
<keyword evidence="3" id="KW-1185">Reference proteome</keyword>
<evidence type="ECO:0000313" key="3">
    <source>
        <dbReference type="Proteomes" id="UP000289841"/>
    </source>
</evidence>
<dbReference type="Proteomes" id="UP000289841">
    <property type="component" value="Chromosome"/>
</dbReference>
<dbReference type="STRING" id="1278311.GCA_000428705_01191"/>
<dbReference type="EMBL" id="LR215048">
    <property type="protein sequence ID" value="VEU80396.1"/>
    <property type="molecule type" value="Genomic_DNA"/>
</dbReference>
<evidence type="ECO:0000313" key="2">
    <source>
        <dbReference type="EMBL" id="VEU80396.1"/>
    </source>
</evidence>
<dbReference type="AlphaFoldDB" id="A0A449BD82"/>
<gene>
    <name evidence="2" type="ORF">NCTC10138_00765</name>
</gene>
<evidence type="ECO:0000256" key="1">
    <source>
        <dbReference type="SAM" id="Phobius"/>
    </source>
</evidence>
<organism evidence="2 3">
    <name type="scientific">Haploplasma axanthum</name>
    <name type="common">Acholeplasma axanthum</name>
    <dbReference type="NCBI Taxonomy" id="29552"/>
    <lineage>
        <taxon>Bacteria</taxon>
        <taxon>Bacillati</taxon>
        <taxon>Mycoplasmatota</taxon>
        <taxon>Mollicutes</taxon>
        <taxon>Acholeplasmatales</taxon>
        <taxon>Acholeplasmataceae</taxon>
        <taxon>Haploplasma</taxon>
    </lineage>
</organism>
<keyword evidence="1" id="KW-0472">Membrane</keyword>
<proteinExistence type="predicted"/>
<dbReference type="KEGG" id="aaxa:NCTC10138_00765"/>
<protein>
    <submittedName>
        <fullName evidence="2">Uncharacterized protein</fullName>
    </submittedName>
</protein>